<comment type="caution">
    <text evidence="2">The sequence shown here is derived from an EMBL/GenBank/DDBJ whole genome shotgun (WGS) entry which is preliminary data.</text>
</comment>
<dbReference type="NCBIfam" id="TIGR03359">
    <property type="entry name" value="VI_chp_6"/>
    <property type="match status" value="1"/>
</dbReference>
<gene>
    <name evidence="2" type="primary">tssF</name>
    <name evidence="2" type="ORF">ACFFGG_01555</name>
</gene>
<dbReference type="Proteomes" id="UP001589834">
    <property type="component" value="Unassembled WGS sequence"/>
</dbReference>
<proteinExistence type="predicted"/>
<dbReference type="PANTHER" id="PTHR35370">
    <property type="entry name" value="CYTOPLASMIC PROTEIN-RELATED-RELATED"/>
    <property type="match status" value="1"/>
</dbReference>
<dbReference type="PANTHER" id="PTHR35370:SF1">
    <property type="entry name" value="TYPE VI SECRETION SYSTEM COMPONENT TSSF1"/>
    <property type="match status" value="1"/>
</dbReference>
<feature type="region of interest" description="Disordered" evidence="1">
    <location>
        <begin position="403"/>
        <end position="425"/>
    </location>
</feature>
<dbReference type="InterPro" id="IPR010272">
    <property type="entry name" value="T6SS_TssF"/>
</dbReference>
<dbReference type="RefSeq" id="WP_377478945.1">
    <property type="nucleotide sequence ID" value="NZ_JBHLTN010000002.1"/>
</dbReference>
<name>A0ABV6PN32_9BURK</name>
<reference evidence="2 3" key="1">
    <citation type="submission" date="2024-09" db="EMBL/GenBank/DDBJ databases">
        <authorList>
            <person name="Sun Q."/>
            <person name="Mori K."/>
        </authorList>
    </citation>
    <scope>NUCLEOTIDE SEQUENCE [LARGE SCALE GENOMIC DNA]</scope>
    <source>
        <strain evidence="2 3">NCAIM B.02336</strain>
    </source>
</reference>
<sequence>MDPRLLGFYEQELRYFRESSGEFARAYPKIARRLGLDGPEVADPYVERLIEASAFLSARVLLKLDAEYPRFSAQLLDVVYPHFMAPTPSMLVAECQSELGDGALAAGPVLPRGSALRARRVLGQNTHCEFRTAQDLRLWPLELTEARYFSYAPDLPLASHPRARAVRGGLRLSLRTGGELPLDRLALDELVLYLGGGGDDVAWPLLECALADPLGALLCQADSPPARAIGVLDAEAITAVGFETDEALLPPASTSFSGYRLVQEYFAFAPRFQFVRVRGLQAALKQAAGQAFELVLLFSRARPELEKLVTAEHVRLHCVPAINLFPKRLDRVLVTEGVSQYHLLADRTRPQDFEVHSVTEVVGHLAAARTTDDRGEPGSSAERVQTFLPFYAAFHGSREAHPAYYTTTREPRQLSARQRSDGHRSSHIGSEVYMQIVDAQQAPYAGALRQLAVAALCTNRDLPLMLAAGNDTLDCADAVGVRQVRILRGPSRPFSPVVSDGLGWRVVDHLALNDLSLADSSPREGAAALREMLLLYAGQVDDARAGQIQGLLSVAARPVTRRLPLAGPIAFGRGLEVTLTIDPGAFHGHSAFLFGAVLAEYLARHVEVNHFVETVLQASGGSEIMRWRPRCGTRPIL</sequence>
<dbReference type="PIRSF" id="PIRSF028304">
    <property type="entry name" value="UCP028304"/>
    <property type="match status" value="1"/>
</dbReference>
<protein>
    <submittedName>
        <fullName evidence="2">Type VI secretion system baseplate subunit TssF</fullName>
    </submittedName>
</protein>
<evidence type="ECO:0000313" key="3">
    <source>
        <dbReference type="Proteomes" id="UP001589834"/>
    </source>
</evidence>
<organism evidence="2 3">
    <name type="scientific">Ottowia pentelensis</name>
    <dbReference type="NCBI Taxonomy" id="511108"/>
    <lineage>
        <taxon>Bacteria</taxon>
        <taxon>Pseudomonadati</taxon>
        <taxon>Pseudomonadota</taxon>
        <taxon>Betaproteobacteria</taxon>
        <taxon>Burkholderiales</taxon>
        <taxon>Comamonadaceae</taxon>
        <taxon>Ottowia</taxon>
    </lineage>
</organism>
<evidence type="ECO:0000256" key="1">
    <source>
        <dbReference type="SAM" id="MobiDB-lite"/>
    </source>
</evidence>
<keyword evidence="3" id="KW-1185">Reference proteome</keyword>
<evidence type="ECO:0000313" key="2">
    <source>
        <dbReference type="EMBL" id="MFC0591231.1"/>
    </source>
</evidence>
<dbReference type="Pfam" id="PF05947">
    <property type="entry name" value="T6SS_TssF"/>
    <property type="match status" value="1"/>
</dbReference>
<accession>A0ABV6PN32</accession>
<dbReference type="EMBL" id="JBHLTN010000002">
    <property type="protein sequence ID" value="MFC0591231.1"/>
    <property type="molecule type" value="Genomic_DNA"/>
</dbReference>